<reference evidence="2" key="1">
    <citation type="submission" date="2014-01" db="EMBL/GenBank/DDBJ databases">
        <title>The genome of the white-rot fungus Pycnoporus cinnabarinus: a basidiomycete model with a versatile arsenal for lignocellulosic biomass breakdown.</title>
        <authorList>
            <person name="Levasseur A."/>
            <person name="Lomascolo A."/>
            <person name="Ruiz-Duenas F.J."/>
            <person name="Uzan E."/>
            <person name="Piumi F."/>
            <person name="Kues U."/>
            <person name="Ram A.F.J."/>
            <person name="Murat C."/>
            <person name="Haon M."/>
            <person name="Benoit I."/>
            <person name="Arfi Y."/>
            <person name="Chevret D."/>
            <person name="Drula E."/>
            <person name="Kwon M.J."/>
            <person name="Gouret P."/>
            <person name="Lesage-Meessen L."/>
            <person name="Lombard V."/>
            <person name="Mariette J."/>
            <person name="Noirot C."/>
            <person name="Park J."/>
            <person name="Patyshakuliyeva A."/>
            <person name="Wieneger R.A.B."/>
            <person name="Wosten H.A.B."/>
            <person name="Martin F."/>
            <person name="Coutinho P.M."/>
            <person name="de Vries R."/>
            <person name="Martinez A.T."/>
            <person name="Klopp C."/>
            <person name="Pontarotti P."/>
            <person name="Henrissat B."/>
            <person name="Record E."/>
        </authorList>
    </citation>
    <scope>NUCLEOTIDE SEQUENCE [LARGE SCALE GENOMIC DNA]</scope>
    <source>
        <strain evidence="2">BRFM137</strain>
    </source>
</reference>
<organism evidence="2 3">
    <name type="scientific">Pycnoporus cinnabarinus</name>
    <name type="common">Cinnabar-red polypore</name>
    <name type="synonym">Trametes cinnabarina</name>
    <dbReference type="NCBI Taxonomy" id="5643"/>
    <lineage>
        <taxon>Eukaryota</taxon>
        <taxon>Fungi</taxon>
        <taxon>Dikarya</taxon>
        <taxon>Basidiomycota</taxon>
        <taxon>Agaricomycotina</taxon>
        <taxon>Agaricomycetes</taxon>
        <taxon>Polyporales</taxon>
        <taxon>Polyporaceae</taxon>
        <taxon>Trametes</taxon>
    </lineage>
</organism>
<feature type="transmembrane region" description="Helical" evidence="1">
    <location>
        <begin position="20"/>
        <end position="39"/>
    </location>
</feature>
<dbReference type="OrthoDB" id="3341077at2759"/>
<feature type="transmembrane region" description="Helical" evidence="1">
    <location>
        <begin position="51"/>
        <end position="72"/>
    </location>
</feature>
<keyword evidence="1" id="KW-0472">Membrane</keyword>
<name>A0A060SKG9_PYCCI</name>
<dbReference type="EMBL" id="CCBP010000230">
    <property type="protein sequence ID" value="CDO75012.1"/>
    <property type="molecule type" value="Genomic_DNA"/>
</dbReference>
<feature type="transmembrane region" description="Helical" evidence="1">
    <location>
        <begin position="167"/>
        <end position="185"/>
    </location>
</feature>
<evidence type="ECO:0000313" key="2">
    <source>
        <dbReference type="EMBL" id="CDO75012.1"/>
    </source>
</evidence>
<evidence type="ECO:0000256" key="1">
    <source>
        <dbReference type="SAM" id="Phobius"/>
    </source>
</evidence>
<protein>
    <recommendedName>
        <fullName evidence="4">Integral membrane protein</fullName>
    </recommendedName>
</protein>
<proteinExistence type="predicted"/>
<dbReference type="Proteomes" id="UP000029665">
    <property type="component" value="Unassembled WGS sequence"/>
</dbReference>
<keyword evidence="1" id="KW-1133">Transmembrane helix</keyword>
<feature type="transmembrane region" description="Helical" evidence="1">
    <location>
        <begin position="243"/>
        <end position="264"/>
    </location>
</feature>
<accession>A0A060SKG9</accession>
<feature type="transmembrane region" description="Helical" evidence="1">
    <location>
        <begin position="205"/>
        <end position="231"/>
    </location>
</feature>
<sequence length="314" mass="34092">MNLENLSAAGSYAVIVSDTLEILLFGVYSVIFMFALMILTVYKKPLPIDWLAVLAASALYGTCMAHCGVVTADRFSTLASPWPMPDGPAMSKLLRVGDALFKLACFLAELVMIHRCWSMWNRRWALFCFPALVASAGLACALIGPIRIPVSEFKSPFISPRMLPFDISFAALALLVDMLVTYLICDRLRRISAPALQFRSISDLVLSLAACIVETGALLVVMQVFLLVSLALERPFVTIVESVATQIYGIAPTLMIIQLGIRLLPAGRATSAPQFSTVVIYNPSDTEIDVELPEICPVNSAAPSAAGRSRLKES</sequence>
<comment type="caution">
    <text evidence="2">The sequence shown here is derived from an EMBL/GenBank/DDBJ whole genome shotgun (WGS) entry which is preliminary data.</text>
</comment>
<evidence type="ECO:0000313" key="3">
    <source>
        <dbReference type="Proteomes" id="UP000029665"/>
    </source>
</evidence>
<dbReference type="HOGENOM" id="CLU_044614_3_1_1"/>
<keyword evidence="3" id="KW-1185">Reference proteome</keyword>
<dbReference type="OMA" id="LIMIHRC"/>
<gene>
    <name evidence="2" type="ORF">BN946_scf184965.g14</name>
</gene>
<dbReference type="AlphaFoldDB" id="A0A060SKG9"/>
<feature type="transmembrane region" description="Helical" evidence="1">
    <location>
        <begin position="124"/>
        <end position="147"/>
    </location>
</feature>
<evidence type="ECO:0008006" key="4">
    <source>
        <dbReference type="Google" id="ProtNLM"/>
    </source>
</evidence>
<keyword evidence="1" id="KW-0812">Transmembrane</keyword>